<evidence type="ECO:0000313" key="3">
    <source>
        <dbReference type="Proteomes" id="UP000297890"/>
    </source>
</evidence>
<gene>
    <name evidence="2" type="ORF">E4680_13350</name>
</gene>
<evidence type="ECO:0000313" key="2">
    <source>
        <dbReference type="EMBL" id="TFZ81206.1"/>
    </source>
</evidence>
<accession>A0A4Z0F5I2</accession>
<dbReference type="EMBL" id="SRIO01000036">
    <property type="protein sequence ID" value="TFZ81206.1"/>
    <property type="molecule type" value="Genomic_DNA"/>
</dbReference>
<evidence type="ECO:0000259" key="1">
    <source>
        <dbReference type="Pfam" id="PF13264"/>
    </source>
</evidence>
<keyword evidence="3" id="KW-1185">Reference proteome</keyword>
<dbReference type="OrthoDB" id="975664at2"/>
<protein>
    <submittedName>
        <fullName evidence="2">DUF4055 domain-containing protein</fullName>
    </submittedName>
</protein>
<feature type="non-terminal residue" evidence="2">
    <location>
        <position position="1"/>
    </location>
</feature>
<feature type="domain" description="DUF4055" evidence="1">
    <location>
        <begin position="12"/>
        <end position="154"/>
    </location>
</feature>
<sequence length="224" mass="23713">AADTAPDIDKPPLLPLAEKCASIYRLDADHKLNLHMQSASTLVIAGLAHNGDQHDGDGERKVMVGAGGFIEVDIGGSAEYAQPGAEGLTAQQQALDAMHIQAKNLGVDILGNAGAGESGDAMNVRLIARTATLVQVASAGAAGLERILKIAARWVGANPDQVAVKPFTDFNVQSANPAEALALAQIRNLGAPYSKRAYHWWLSKQKFTPFSYEEEMDEIESEGP</sequence>
<comment type="caution">
    <text evidence="2">The sequence shown here is derived from an EMBL/GenBank/DDBJ whole genome shotgun (WGS) entry which is preliminary data.</text>
</comment>
<reference evidence="2 3" key="1">
    <citation type="journal article" date="2019" name="ISME J.">
        <title>Candidatus Macondimonas diazotrophica, a novel gammaproteobacterial genus dominating crude-oil-contaminated coastal sediments.</title>
        <authorList>
            <person name="Karthikeyan S."/>
            <person name="Konstantinidis K."/>
        </authorList>
    </citation>
    <scope>NUCLEOTIDE SEQUENCE [LARGE SCALE GENOMIC DNA]</scope>
    <source>
        <strain evidence="2 3">KTK01</strain>
    </source>
</reference>
<dbReference type="Proteomes" id="UP000297890">
    <property type="component" value="Unassembled WGS sequence"/>
</dbReference>
<dbReference type="Pfam" id="PF13264">
    <property type="entry name" value="DUF4055"/>
    <property type="match status" value="1"/>
</dbReference>
<proteinExistence type="predicted"/>
<name>A0A4Z0F5I2_9GAMM</name>
<dbReference type="RefSeq" id="WP_135282918.1">
    <property type="nucleotide sequence ID" value="NZ_SRIO01000036.1"/>
</dbReference>
<dbReference type="InterPro" id="IPR025129">
    <property type="entry name" value="DUF4055"/>
</dbReference>
<dbReference type="AlphaFoldDB" id="A0A4Z0F5I2"/>
<organism evidence="2 3">
    <name type="scientific">Candidatus Macondimonas diazotrophica</name>
    <dbReference type="NCBI Taxonomy" id="2305248"/>
    <lineage>
        <taxon>Bacteria</taxon>
        <taxon>Pseudomonadati</taxon>
        <taxon>Pseudomonadota</taxon>
        <taxon>Gammaproteobacteria</taxon>
        <taxon>Chromatiales</taxon>
        <taxon>Ectothiorhodospiraceae</taxon>
        <taxon>Candidatus Macondimonas</taxon>
    </lineage>
</organism>